<dbReference type="Proteomes" id="UP000199518">
    <property type="component" value="Unassembled WGS sequence"/>
</dbReference>
<evidence type="ECO:0000313" key="1">
    <source>
        <dbReference type="EMBL" id="SFJ42725.1"/>
    </source>
</evidence>
<reference evidence="2" key="1">
    <citation type="submission" date="2016-10" db="EMBL/GenBank/DDBJ databases">
        <authorList>
            <person name="Varghese N."/>
            <person name="Submissions S."/>
        </authorList>
    </citation>
    <scope>NUCLEOTIDE SEQUENCE [LARGE SCALE GENOMIC DNA]</scope>
    <source>
        <strain evidence="2">DSM 26348</strain>
    </source>
</reference>
<keyword evidence="2" id="KW-1185">Reference proteome</keyword>
<name>A0A1I3R991_9PLAN</name>
<evidence type="ECO:0000313" key="2">
    <source>
        <dbReference type="Proteomes" id="UP000199518"/>
    </source>
</evidence>
<sequence>MVTVASFMLAHAGLGAKDVFRFRNRYTRAVGFRSRFAHDICVARTSQLGPIAVTHNNQNLGVNRIFGSNQLCQLHEDRNQSASQMRRRMRRDGNLIVTI</sequence>
<proteinExistence type="predicted"/>
<gene>
    <name evidence="1" type="ORF">SAMN05421753_12047</name>
</gene>
<dbReference type="AlphaFoldDB" id="A0A1I3R991"/>
<accession>A0A1I3R991</accession>
<protein>
    <submittedName>
        <fullName evidence="1">Uncharacterized protein</fullName>
    </submittedName>
</protein>
<dbReference type="EMBL" id="FOQD01000020">
    <property type="protein sequence ID" value="SFJ42725.1"/>
    <property type="molecule type" value="Genomic_DNA"/>
</dbReference>
<organism evidence="1 2">
    <name type="scientific">Planctomicrobium piriforme</name>
    <dbReference type="NCBI Taxonomy" id="1576369"/>
    <lineage>
        <taxon>Bacteria</taxon>
        <taxon>Pseudomonadati</taxon>
        <taxon>Planctomycetota</taxon>
        <taxon>Planctomycetia</taxon>
        <taxon>Planctomycetales</taxon>
        <taxon>Planctomycetaceae</taxon>
        <taxon>Planctomicrobium</taxon>
    </lineage>
</organism>